<feature type="region of interest" description="Disordered" evidence="9">
    <location>
        <begin position="1343"/>
        <end position="1427"/>
    </location>
</feature>
<comment type="caution">
    <text evidence="12">The sequence shown here is derived from an EMBL/GenBank/DDBJ whole genome shotgun (WGS) entry which is preliminary data.</text>
</comment>
<sequence length="1427" mass="158044">MDGEYSQPTQPATQNVLDPRRLGKQNSGFTDEDIADIVCLLFPYTSNARSEAARLAREGSSFVIGRDEAQNVDVDYTYEDFAGNFGLSAANPGTGPAFVLRLSASVKNPLQGFTFGRNAARCDICFNNDSLRRLSNVHFRIFINNHGVLMLQDQSTNGTVVDEVLLKARREGVPNMRTLSSGTKISILLQNNAHDLEFLVRVPRREGQYELAYQRNLHTYLERIAALAGATNNGGTAQRTIAAGPAGVVNLFPHEPQTTPAIANRTPPQFASSPADGLPREWNGSNSYNRVGQIGKGAFATVHKVTSKFDGRPYAAKELDKRRFIKDGVLDQKVENEMKIMQNIQHPNIVRYIEHFDFDNRLFIIIMEFVSGGDLGSFINKHGRLPEATVKEMAGQLIDALGYLHLKNITHRDVKPDNILIDSLMPFTVKLTDFGLSKMVDNEQTFLRTFCGTLLYCAPEVYVEYSEYDENGYRSNRNRKGRRPPNQGYDHAVDIWSLGGVLFYCLTGSPPFPVKQGTSYTELLQWIMTKPLNIDPLINANVSAECVHFLSSMLQRRPEHRATVKDLQAHPWLAGSAGATADALEQSASQLSIHDREEHPDIRLGDPQSDDEILDDDLLGNNSQLHDFVSDFELAHSQKENYDLNNPGQFPAAGTTPRQRLFGEVNVSAIGSSGVIPAERLNLPVSDLGLSVDQPPSSLSDSDDHQDSDETFLSPRNPRNQQQLQQGQQWSQPRSQSGSEHDRASAHGKDNVPAPLSQSHNFHDSHSVDELNNLTFDVASQSLGGAESILGNLNMKSLATSNFKHSVTDFTSSKRKPALDTSDELEGTQHRDKPTIKRLKSHIHTDSASKPMAQRKSSNSEATDVDESENEKENDLKDEHETKAEEKEVKNENEENEEVDDETLGLYEAVQPICRSKTGRQMDLPVHKSVYWTPGQPSSWHLQYPEMTQLQYDEFEEAATARKEEFRPGFSALWDFALRHFPPSTAVARSQVNSGSRSRSASRIADTVSAGLNDDDNNSNNIKNQDQKENIRPQDRLSRATSNPPSPLPVPLTSSFRSSSSSPQRQHDQPAQAQQAPIVVPIVDKEPPIVDKPPPLAVESVVAARLDSTPRSIVPNIAVPITESITTWGRCLDNIQVYVPKTESKVPKYAFSILLWRSEAGTTGGSEPWKDLQPWGRLDARGEAARRYHFYIATKARGGILVNQTQVASVDPGNRLSPSRFWVRLYDGDSVVVWHNAGNGNLSTSAGSTGARKLQRTELVFRCTWGGSAQPRSPKTPADLVDETTSRLLDEACLRAQRFVDQRSEQQRCMVDANRDVAERSARIDDERQRSVAFERTRTAVLLRHGRPLSRQPPFPPSQLPLHPSQQHTNQRTGRPPLAPSSASAPPTSTTASNGVGHGANSTGGSNVTFTPSTAVSHNPRAKLFTH</sequence>
<dbReference type="Proteomes" id="UP000076874">
    <property type="component" value="Unassembled WGS sequence"/>
</dbReference>
<evidence type="ECO:0000256" key="3">
    <source>
        <dbReference type="ARBA" id="ARBA00022448"/>
    </source>
</evidence>
<dbReference type="InterPro" id="IPR000253">
    <property type="entry name" value="FHA_dom"/>
</dbReference>
<evidence type="ECO:0000256" key="7">
    <source>
        <dbReference type="ARBA" id="ARBA00030237"/>
    </source>
</evidence>
<dbReference type="InterPro" id="IPR045269">
    <property type="entry name" value="Atg1-like"/>
</dbReference>
<feature type="compositionally biased region" description="Low complexity" evidence="9">
    <location>
        <begin position="690"/>
        <end position="700"/>
    </location>
</feature>
<feature type="compositionally biased region" description="Low complexity" evidence="9">
    <location>
        <begin position="989"/>
        <end position="1003"/>
    </location>
</feature>
<evidence type="ECO:0000256" key="6">
    <source>
        <dbReference type="ARBA" id="ARBA00023006"/>
    </source>
</evidence>
<organism evidence="12 13">
    <name type="scientific">Niveomyces insectorum RCEF 264</name>
    <dbReference type="NCBI Taxonomy" id="1081102"/>
    <lineage>
        <taxon>Eukaryota</taxon>
        <taxon>Fungi</taxon>
        <taxon>Dikarya</taxon>
        <taxon>Ascomycota</taxon>
        <taxon>Pezizomycotina</taxon>
        <taxon>Sordariomycetes</taxon>
        <taxon>Hypocreomycetidae</taxon>
        <taxon>Hypocreales</taxon>
        <taxon>Cordycipitaceae</taxon>
        <taxon>Niveomyces</taxon>
    </lineage>
</organism>
<accession>A0A167PE50</accession>
<feature type="compositionally biased region" description="Basic and acidic residues" evidence="9">
    <location>
        <begin position="739"/>
        <end position="750"/>
    </location>
</feature>
<keyword evidence="6" id="KW-0072">Autophagy</keyword>
<dbReference type="STRING" id="1081102.A0A167PE50"/>
<feature type="region of interest" description="Disordered" evidence="9">
    <location>
        <begin position="808"/>
        <end position="904"/>
    </location>
</feature>
<dbReference type="FunFam" id="3.30.200.20:FF:000470">
    <property type="entry name" value="Serine/threonine-protein kinase RAD53"/>
    <property type="match status" value="1"/>
</dbReference>
<dbReference type="PROSITE" id="PS50011">
    <property type="entry name" value="PROTEIN_KINASE_DOM"/>
    <property type="match status" value="1"/>
</dbReference>
<dbReference type="InterPro" id="IPR017441">
    <property type="entry name" value="Protein_kinase_ATP_BS"/>
</dbReference>
<dbReference type="Gene3D" id="1.10.510.10">
    <property type="entry name" value="Transferase(Phosphotransferase) domain 1"/>
    <property type="match status" value="1"/>
</dbReference>
<feature type="region of interest" description="Disordered" evidence="9">
    <location>
        <begin position="1"/>
        <end position="24"/>
    </location>
</feature>
<dbReference type="GO" id="GO:0004674">
    <property type="term" value="F:protein serine/threonine kinase activity"/>
    <property type="evidence" value="ECO:0007669"/>
    <property type="project" value="InterPro"/>
</dbReference>
<dbReference type="GO" id="GO:0034045">
    <property type="term" value="C:phagophore assembly site membrane"/>
    <property type="evidence" value="ECO:0007669"/>
    <property type="project" value="UniProtKB-SubCell"/>
</dbReference>
<evidence type="ECO:0000313" key="13">
    <source>
        <dbReference type="Proteomes" id="UP000076874"/>
    </source>
</evidence>
<dbReference type="GO" id="GO:0010506">
    <property type="term" value="P:regulation of autophagy"/>
    <property type="evidence" value="ECO:0007669"/>
    <property type="project" value="InterPro"/>
</dbReference>
<dbReference type="PROSITE" id="PS00107">
    <property type="entry name" value="PROTEIN_KINASE_ATP"/>
    <property type="match status" value="1"/>
</dbReference>
<feature type="compositionally biased region" description="Polar residues" evidence="9">
    <location>
        <begin position="1400"/>
        <end position="1417"/>
    </location>
</feature>
<feature type="compositionally biased region" description="Low complexity" evidence="9">
    <location>
        <begin position="1051"/>
        <end position="1062"/>
    </location>
</feature>
<feature type="region of interest" description="Disordered" evidence="9">
    <location>
        <begin position="687"/>
        <end position="765"/>
    </location>
</feature>
<dbReference type="InterPro" id="IPR008984">
    <property type="entry name" value="SMAD_FHA_dom_sf"/>
</dbReference>
<feature type="region of interest" description="Disordered" evidence="9">
    <location>
        <begin position="989"/>
        <end position="1077"/>
    </location>
</feature>
<dbReference type="InterPro" id="IPR000719">
    <property type="entry name" value="Prot_kinase_dom"/>
</dbReference>
<evidence type="ECO:0000256" key="1">
    <source>
        <dbReference type="ARBA" id="ARBA00004623"/>
    </source>
</evidence>
<reference evidence="12 13" key="1">
    <citation type="journal article" date="2016" name="Genome Biol. Evol.">
        <title>Divergent and convergent evolution of fungal pathogenicity.</title>
        <authorList>
            <person name="Shang Y."/>
            <person name="Xiao G."/>
            <person name="Zheng P."/>
            <person name="Cen K."/>
            <person name="Zhan S."/>
            <person name="Wang C."/>
        </authorList>
    </citation>
    <scope>NUCLEOTIDE SEQUENCE [LARGE SCALE GENOMIC DNA]</scope>
    <source>
        <strain evidence="12 13">RCEF 264</strain>
    </source>
</reference>
<evidence type="ECO:0000256" key="4">
    <source>
        <dbReference type="ARBA" id="ARBA00022741"/>
    </source>
</evidence>
<dbReference type="EMBL" id="AZHD01000016">
    <property type="protein sequence ID" value="OAA56569.1"/>
    <property type="molecule type" value="Genomic_DNA"/>
</dbReference>
<evidence type="ECO:0000256" key="2">
    <source>
        <dbReference type="ARBA" id="ARBA00005575"/>
    </source>
</evidence>
<feature type="compositionally biased region" description="Polar residues" evidence="9">
    <location>
        <begin position="1"/>
        <end position="16"/>
    </location>
</feature>
<dbReference type="PROSITE" id="PS50006">
    <property type="entry name" value="FHA_DOMAIN"/>
    <property type="match status" value="1"/>
</dbReference>
<evidence type="ECO:0000259" key="11">
    <source>
        <dbReference type="PROSITE" id="PS50011"/>
    </source>
</evidence>
<keyword evidence="4 8" id="KW-0547">Nucleotide-binding</keyword>
<dbReference type="Gene3D" id="2.60.200.20">
    <property type="match status" value="1"/>
</dbReference>
<feature type="compositionally biased region" description="Low complexity" evidence="9">
    <location>
        <begin position="714"/>
        <end position="738"/>
    </location>
</feature>
<comment type="subcellular location">
    <subcellularLocation>
        <location evidence="1">Preautophagosomal structure membrane</location>
        <topology evidence="1">Peripheral membrane protein</topology>
    </subcellularLocation>
</comment>
<feature type="compositionally biased region" description="Acidic residues" evidence="9">
    <location>
        <begin position="894"/>
        <end position="903"/>
    </location>
</feature>
<dbReference type="Pfam" id="PF00498">
    <property type="entry name" value="FHA"/>
    <property type="match status" value="1"/>
</dbReference>
<dbReference type="SMART" id="SM00240">
    <property type="entry name" value="FHA"/>
    <property type="match status" value="1"/>
</dbReference>
<dbReference type="SUPFAM" id="SSF49879">
    <property type="entry name" value="SMAD/FHA domain"/>
    <property type="match status" value="1"/>
</dbReference>
<feature type="compositionally biased region" description="Basic and acidic residues" evidence="9">
    <location>
        <begin position="871"/>
        <end position="893"/>
    </location>
</feature>
<evidence type="ECO:0000259" key="10">
    <source>
        <dbReference type="PROSITE" id="PS50006"/>
    </source>
</evidence>
<evidence type="ECO:0000256" key="5">
    <source>
        <dbReference type="ARBA" id="ARBA00022840"/>
    </source>
</evidence>
<dbReference type="InterPro" id="IPR008271">
    <property type="entry name" value="Ser/Thr_kinase_AS"/>
</dbReference>
<comment type="similarity">
    <text evidence="2">Belongs to the protein kinase superfamily. CAMK Ser/Thr protein kinase family. CHEK2 subfamily.</text>
</comment>
<feature type="domain" description="FHA" evidence="10">
    <location>
        <begin position="113"/>
        <end position="166"/>
    </location>
</feature>
<feature type="binding site" evidence="8">
    <location>
        <position position="317"/>
    </location>
    <ligand>
        <name>ATP</name>
        <dbReference type="ChEBI" id="CHEBI:30616"/>
    </ligand>
</feature>
<evidence type="ECO:0000256" key="9">
    <source>
        <dbReference type="SAM" id="MobiDB-lite"/>
    </source>
</evidence>
<evidence type="ECO:0000313" key="12">
    <source>
        <dbReference type="EMBL" id="OAA56569.1"/>
    </source>
</evidence>
<proteinExistence type="inferred from homology"/>
<protein>
    <recommendedName>
        <fullName evidence="7">Autophagy-related protein 1</fullName>
    </recommendedName>
</protein>
<dbReference type="GO" id="GO:0005524">
    <property type="term" value="F:ATP binding"/>
    <property type="evidence" value="ECO:0007669"/>
    <property type="project" value="UniProtKB-UniRule"/>
</dbReference>
<dbReference type="PROSITE" id="PS00108">
    <property type="entry name" value="PROTEIN_KINASE_ST"/>
    <property type="match status" value="1"/>
</dbReference>
<dbReference type="SUPFAM" id="SSF56112">
    <property type="entry name" value="Protein kinase-like (PK-like)"/>
    <property type="match status" value="1"/>
</dbReference>
<keyword evidence="13" id="KW-1185">Reference proteome</keyword>
<gene>
    <name evidence="12" type="ORF">SPI_07576</name>
</gene>
<keyword evidence="12" id="KW-0418">Kinase</keyword>
<feature type="compositionally biased region" description="Low complexity" evidence="9">
    <location>
        <begin position="1380"/>
        <end position="1393"/>
    </location>
</feature>
<name>A0A167PE50_9HYPO</name>
<dbReference type="SMART" id="SM00220">
    <property type="entry name" value="S_TKc"/>
    <property type="match status" value="1"/>
</dbReference>
<keyword evidence="12" id="KW-0808">Transferase</keyword>
<dbReference type="InterPro" id="IPR011009">
    <property type="entry name" value="Kinase-like_dom_sf"/>
</dbReference>
<keyword evidence="3" id="KW-0813">Transport</keyword>
<evidence type="ECO:0000256" key="8">
    <source>
        <dbReference type="PROSITE-ProRule" id="PRU10141"/>
    </source>
</evidence>
<dbReference type="OrthoDB" id="504170at2759"/>
<dbReference type="PANTHER" id="PTHR24348">
    <property type="entry name" value="SERINE/THREONINE-PROTEIN KINASE UNC-51-RELATED"/>
    <property type="match status" value="1"/>
</dbReference>
<dbReference type="GO" id="GO:0006914">
    <property type="term" value="P:autophagy"/>
    <property type="evidence" value="ECO:0007669"/>
    <property type="project" value="UniProtKB-KW"/>
</dbReference>
<keyword evidence="5 8" id="KW-0067">ATP-binding</keyword>
<feature type="domain" description="Protein kinase" evidence="11">
    <location>
        <begin position="288"/>
        <end position="573"/>
    </location>
</feature>
<feature type="compositionally biased region" description="Basic and acidic residues" evidence="9">
    <location>
        <begin position="1025"/>
        <end position="1038"/>
    </location>
</feature>
<dbReference type="Pfam" id="PF00069">
    <property type="entry name" value="Pkinase"/>
    <property type="match status" value="1"/>
</dbReference>